<dbReference type="GO" id="GO:0004414">
    <property type="term" value="F:homoserine O-acetyltransferase activity"/>
    <property type="evidence" value="ECO:0007669"/>
    <property type="project" value="TreeGrafter"/>
</dbReference>
<dbReference type="GO" id="GO:0009086">
    <property type="term" value="P:methionine biosynthetic process"/>
    <property type="evidence" value="ECO:0007669"/>
    <property type="project" value="TreeGrafter"/>
</dbReference>
<proteinExistence type="predicted"/>
<dbReference type="EMBL" id="JSAQ01000001">
    <property type="protein sequence ID" value="KGO06575.1"/>
    <property type="molecule type" value="Genomic_DNA"/>
</dbReference>
<evidence type="ECO:0000313" key="4">
    <source>
        <dbReference type="EMBL" id="KGO06575.1"/>
    </source>
</evidence>
<comment type="caution">
    <text evidence="4">The sequence shown here is derived from an EMBL/GenBank/DDBJ whole genome shotgun (WGS) entry which is preliminary data.</text>
</comment>
<dbReference type="PIRSF" id="PIRSF000443">
    <property type="entry name" value="Homoser_Ac_trans"/>
    <property type="match status" value="1"/>
</dbReference>
<dbReference type="GO" id="GO:0009092">
    <property type="term" value="P:homoserine metabolic process"/>
    <property type="evidence" value="ECO:0007669"/>
    <property type="project" value="TreeGrafter"/>
</dbReference>
<keyword evidence="1 4" id="KW-0808">Transferase</keyword>
<dbReference type="Pfam" id="PF00561">
    <property type="entry name" value="Abhydrolase_1"/>
    <property type="match status" value="1"/>
</dbReference>
<protein>
    <submittedName>
        <fullName evidence="4">Homoserine acetyltransferase</fullName>
    </submittedName>
</protein>
<feature type="active site" evidence="2">
    <location>
        <position position="298"/>
    </location>
</feature>
<evidence type="ECO:0000256" key="1">
    <source>
        <dbReference type="ARBA" id="ARBA00022679"/>
    </source>
</evidence>
<accession>A0A0A2H1N5</accession>
<evidence type="ECO:0000256" key="2">
    <source>
        <dbReference type="PIRSR" id="PIRSR000443-1"/>
    </source>
</evidence>
<gene>
    <name evidence="4" type="ORF">NV36_06785</name>
</gene>
<dbReference type="KEGG" id="ddo:I597_0219"/>
<dbReference type="PANTHER" id="PTHR32268:SF11">
    <property type="entry name" value="HOMOSERINE O-ACETYLTRANSFERASE"/>
    <property type="match status" value="1"/>
</dbReference>
<dbReference type="PATRIC" id="fig|1300343.5.peg.221"/>
<reference evidence="4 5" key="1">
    <citation type="submission" date="2014-10" db="EMBL/GenBank/DDBJ databases">
        <title>Draft genome sequence of the proteorhodopsin-containing marine bacterium Dokdonia donghaensis.</title>
        <authorList>
            <person name="Gomez-Consarnau L."/>
            <person name="Gonzalez J.M."/>
            <person name="Riedel T."/>
            <person name="Jaenicke S."/>
            <person name="Wagner-Doebler I."/>
            <person name="Fuhrman J.A."/>
        </authorList>
    </citation>
    <scope>NUCLEOTIDE SEQUENCE [LARGE SCALE GENOMIC DNA]</scope>
    <source>
        <strain evidence="4 5">DSW-1</strain>
    </source>
</reference>
<dbReference type="Proteomes" id="UP000030140">
    <property type="component" value="Unassembled WGS sequence"/>
</dbReference>
<organism evidence="4 5">
    <name type="scientific">Dokdonia donghaensis DSW-1</name>
    <dbReference type="NCBI Taxonomy" id="1300343"/>
    <lineage>
        <taxon>Bacteria</taxon>
        <taxon>Pseudomonadati</taxon>
        <taxon>Bacteroidota</taxon>
        <taxon>Flavobacteriia</taxon>
        <taxon>Flavobacteriales</taxon>
        <taxon>Flavobacteriaceae</taxon>
        <taxon>Dokdonia</taxon>
    </lineage>
</organism>
<feature type="active site" evidence="2">
    <location>
        <position position="265"/>
    </location>
</feature>
<keyword evidence="5" id="KW-1185">Reference proteome</keyword>
<name>A0A0A2H1N5_9FLAO</name>
<dbReference type="RefSeq" id="WP_035325677.1">
    <property type="nucleotide sequence ID" value="NZ_CP015125.1"/>
</dbReference>
<dbReference type="SUPFAM" id="SSF53474">
    <property type="entry name" value="alpha/beta-Hydrolases"/>
    <property type="match status" value="1"/>
</dbReference>
<dbReference type="Gene3D" id="3.40.50.1820">
    <property type="entry name" value="alpha/beta hydrolase"/>
    <property type="match status" value="1"/>
</dbReference>
<dbReference type="OrthoDB" id="9800754at2"/>
<feature type="domain" description="AB hydrolase-1" evidence="3">
    <location>
        <begin position="35"/>
        <end position="153"/>
    </location>
</feature>
<dbReference type="PANTHER" id="PTHR32268">
    <property type="entry name" value="HOMOSERINE O-ACETYLTRANSFERASE"/>
    <property type="match status" value="1"/>
</dbReference>
<dbReference type="InterPro" id="IPR008220">
    <property type="entry name" value="HAT_MetX-like"/>
</dbReference>
<dbReference type="AlphaFoldDB" id="A0A0A2H1N5"/>
<feature type="active site" description="Nucleophile" evidence="2">
    <location>
        <position position="123"/>
    </location>
</feature>
<sequence length="323" mass="36115">MLNIVSISSFTTRSGYHCDLEVSYQLAGQVLGAAPVVLVNHALTGNSTITGDKGWWSDLIGKEKAIDTGCYTILSIDIPGNGHASTQRITAYKEFTNYDIARIHGEVLQHLNITSLFAVVGGSLGGQIAWELASQQPKLIKHLIPIATDWKATDWVIAQCHIQDSLLTHSSQPVADARMHAMTFYRTPASFKEKFNRSKRDEQLYNTQSWLNHHGIKLSERFSLSAYRLMNQLLLSADITQGSKDFKALLRDFTGTVHQVAIDTDGLFLADEIYETHLQLQEMGISSTYDELKSIHGHDAFLIEYEQLSSFVKPIFSTQLCHK</sequence>
<evidence type="ECO:0000259" key="3">
    <source>
        <dbReference type="Pfam" id="PF00561"/>
    </source>
</evidence>
<dbReference type="InterPro" id="IPR000073">
    <property type="entry name" value="AB_hydrolase_1"/>
</dbReference>
<dbReference type="InterPro" id="IPR029058">
    <property type="entry name" value="AB_hydrolase_fold"/>
</dbReference>
<evidence type="ECO:0000313" key="5">
    <source>
        <dbReference type="Proteomes" id="UP000030140"/>
    </source>
</evidence>